<comment type="caution">
    <text evidence="2">The sequence shown here is derived from an EMBL/GenBank/DDBJ whole genome shotgun (WGS) entry which is preliminary data.</text>
</comment>
<dbReference type="RefSeq" id="WP_170032813.1">
    <property type="nucleotide sequence ID" value="NZ_JABDTL010000001.1"/>
</dbReference>
<accession>A0A841H3J3</accession>
<dbReference type="InterPro" id="IPR036514">
    <property type="entry name" value="SGNH_hydro_sf"/>
</dbReference>
<proteinExistence type="predicted"/>
<name>A0A841H3J3_9BACT</name>
<dbReference type="EMBL" id="JACHIA010000016">
    <property type="protein sequence ID" value="MBB6072543.1"/>
    <property type="molecule type" value="Genomic_DNA"/>
</dbReference>
<organism evidence="2 3">
    <name type="scientific">Longimicrobium terrae</name>
    <dbReference type="NCBI Taxonomy" id="1639882"/>
    <lineage>
        <taxon>Bacteria</taxon>
        <taxon>Pseudomonadati</taxon>
        <taxon>Gemmatimonadota</taxon>
        <taxon>Longimicrobiia</taxon>
        <taxon>Longimicrobiales</taxon>
        <taxon>Longimicrobiaceae</taxon>
        <taxon>Longimicrobium</taxon>
    </lineage>
</organism>
<dbReference type="Proteomes" id="UP000582837">
    <property type="component" value="Unassembled WGS sequence"/>
</dbReference>
<feature type="domain" description="SGNH hydrolase-type esterase" evidence="1">
    <location>
        <begin position="6"/>
        <end position="173"/>
    </location>
</feature>
<gene>
    <name evidence="2" type="ORF">HNQ61_004206</name>
</gene>
<dbReference type="CDD" id="cd00229">
    <property type="entry name" value="SGNH_hydrolase"/>
    <property type="match status" value="1"/>
</dbReference>
<dbReference type="AlphaFoldDB" id="A0A841H3J3"/>
<dbReference type="SUPFAM" id="SSF52266">
    <property type="entry name" value="SGNH hydrolase"/>
    <property type="match status" value="1"/>
</dbReference>
<keyword evidence="3" id="KW-1185">Reference proteome</keyword>
<dbReference type="InterPro" id="IPR013830">
    <property type="entry name" value="SGNH_hydro"/>
</dbReference>
<dbReference type="Pfam" id="PF13472">
    <property type="entry name" value="Lipase_GDSL_2"/>
    <property type="match status" value="1"/>
</dbReference>
<evidence type="ECO:0000259" key="1">
    <source>
        <dbReference type="Pfam" id="PF13472"/>
    </source>
</evidence>
<dbReference type="Gene3D" id="3.40.50.1110">
    <property type="entry name" value="SGNH hydrolase"/>
    <property type="match status" value="1"/>
</dbReference>
<protein>
    <submittedName>
        <fullName evidence="2">Lysophospholipase L1-like esterase</fullName>
    </submittedName>
</protein>
<sequence length="208" mass="22277">MPHVILLGDSIFDNAAYVRGGPDVIAQLQDILPTGWTGTLAAMDGATTDDMPIQYRRIPEDATHLVLSIGGNDALMNIDILDRRASSVAEVLNLLADMRDRFESAYREVVAELRGRGLPLVVCTIYNGNFPDAAMQRTAQTALAMFNDAILRVGIESALPIIDLRLVCADPGDYANPIEPSVQGGAKMARAIVRVLTGEAPDAVVFAG</sequence>
<reference evidence="2 3" key="1">
    <citation type="submission" date="2020-08" db="EMBL/GenBank/DDBJ databases">
        <title>Genomic Encyclopedia of Type Strains, Phase IV (KMG-IV): sequencing the most valuable type-strain genomes for metagenomic binning, comparative biology and taxonomic classification.</title>
        <authorList>
            <person name="Goeker M."/>
        </authorList>
    </citation>
    <scope>NUCLEOTIDE SEQUENCE [LARGE SCALE GENOMIC DNA]</scope>
    <source>
        <strain evidence="2 3">DSM 29007</strain>
    </source>
</reference>
<dbReference type="GO" id="GO:0016788">
    <property type="term" value="F:hydrolase activity, acting on ester bonds"/>
    <property type="evidence" value="ECO:0007669"/>
    <property type="project" value="UniProtKB-ARBA"/>
</dbReference>
<evidence type="ECO:0000313" key="2">
    <source>
        <dbReference type="EMBL" id="MBB6072543.1"/>
    </source>
</evidence>
<evidence type="ECO:0000313" key="3">
    <source>
        <dbReference type="Proteomes" id="UP000582837"/>
    </source>
</evidence>